<keyword evidence="4 12" id="KW-0645">Protease</keyword>
<dbReference type="InterPro" id="IPR001915">
    <property type="entry name" value="Peptidase_M48"/>
</dbReference>
<keyword evidence="11 12" id="KW-0472">Membrane</keyword>
<evidence type="ECO:0000256" key="7">
    <source>
        <dbReference type="ARBA" id="ARBA00022801"/>
    </source>
</evidence>
<evidence type="ECO:0000256" key="1">
    <source>
        <dbReference type="ARBA" id="ARBA00004651"/>
    </source>
</evidence>
<keyword evidence="12 14" id="KW-0346">Stress response</keyword>
<reference evidence="15" key="1">
    <citation type="submission" date="2017-02" db="EMBL/GenBank/DDBJ databases">
        <authorList>
            <person name="Varghese N."/>
            <person name="Submissions S."/>
        </authorList>
    </citation>
    <scope>NUCLEOTIDE SEQUENCE [LARGE SCALE GENOMIC DNA]</scope>
    <source>
        <strain evidence="15">DSM 3072</strain>
    </source>
</reference>
<dbReference type="GO" id="GO:0004222">
    <property type="term" value="F:metalloendopeptidase activity"/>
    <property type="evidence" value="ECO:0007669"/>
    <property type="project" value="UniProtKB-UniRule"/>
</dbReference>
<dbReference type="InterPro" id="IPR022919">
    <property type="entry name" value="Pept_M48_protease_HtpX"/>
</dbReference>
<dbReference type="Gene3D" id="3.30.2010.10">
    <property type="entry name" value="Metalloproteases ('zincins'), catalytic domain"/>
    <property type="match status" value="1"/>
</dbReference>
<evidence type="ECO:0000259" key="13">
    <source>
        <dbReference type="Pfam" id="PF01435"/>
    </source>
</evidence>
<dbReference type="AlphaFoldDB" id="A0A1T4VPK9"/>
<feature type="transmembrane region" description="Helical" evidence="12">
    <location>
        <begin position="7"/>
        <end position="31"/>
    </location>
</feature>
<name>A0A1T4VPK9_9GAMM</name>
<comment type="similarity">
    <text evidence="2 12">Belongs to the peptidase M48B family.</text>
</comment>
<proteinExistence type="inferred from homology"/>
<feature type="domain" description="Peptidase M48" evidence="13">
    <location>
        <begin position="84"/>
        <end position="297"/>
    </location>
</feature>
<dbReference type="GO" id="GO:0005886">
    <property type="term" value="C:plasma membrane"/>
    <property type="evidence" value="ECO:0007669"/>
    <property type="project" value="UniProtKB-SubCell"/>
</dbReference>
<evidence type="ECO:0000256" key="10">
    <source>
        <dbReference type="ARBA" id="ARBA00023049"/>
    </source>
</evidence>
<protein>
    <recommendedName>
        <fullName evidence="12">Protease HtpX</fullName>
        <ecNumber evidence="12">3.4.24.-</ecNumber>
    </recommendedName>
    <alternativeName>
        <fullName evidence="12">Heat shock protein HtpX</fullName>
    </alternativeName>
</protein>
<dbReference type="HAMAP" id="MF_00188">
    <property type="entry name" value="Pept_M48_protease_HtpX"/>
    <property type="match status" value="1"/>
</dbReference>
<evidence type="ECO:0000256" key="12">
    <source>
        <dbReference type="HAMAP-Rule" id="MF_00188"/>
    </source>
</evidence>
<evidence type="ECO:0000313" key="14">
    <source>
        <dbReference type="EMBL" id="SKA66835.1"/>
    </source>
</evidence>
<evidence type="ECO:0000256" key="4">
    <source>
        <dbReference type="ARBA" id="ARBA00022670"/>
    </source>
</evidence>
<feature type="transmembrane region" description="Helical" evidence="12">
    <location>
        <begin position="37"/>
        <end position="58"/>
    </location>
</feature>
<dbReference type="NCBIfam" id="NF003965">
    <property type="entry name" value="PRK05457.1"/>
    <property type="match status" value="1"/>
</dbReference>
<feature type="binding site" evidence="12">
    <location>
        <position position="148"/>
    </location>
    <ligand>
        <name>Zn(2+)</name>
        <dbReference type="ChEBI" id="CHEBI:29105"/>
        <note>catalytic</note>
    </ligand>
</feature>
<dbReference type="EC" id="3.4.24.-" evidence="12"/>
<keyword evidence="15" id="KW-1185">Reference proteome</keyword>
<evidence type="ECO:0000313" key="15">
    <source>
        <dbReference type="Proteomes" id="UP000242432"/>
    </source>
</evidence>
<evidence type="ECO:0000256" key="8">
    <source>
        <dbReference type="ARBA" id="ARBA00022833"/>
    </source>
</evidence>
<dbReference type="RefSeq" id="WP_078929239.1">
    <property type="nucleotide sequence ID" value="NZ_FUXX01000038.1"/>
</dbReference>
<feature type="binding site" evidence="12">
    <location>
        <position position="144"/>
    </location>
    <ligand>
        <name>Zn(2+)</name>
        <dbReference type="ChEBI" id="CHEBI:29105"/>
        <note>catalytic</note>
    </ligand>
</feature>
<evidence type="ECO:0000256" key="6">
    <source>
        <dbReference type="ARBA" id="ARBA00022723"/>
    </source>
</evidence>
<evidence type="ECO:0000256" key="2">
    <source>
        <dbReference type="ARBA" id="ARBA00009779"/>
    </source>
</evidence>
<keyword evidence="3 12" id="KW-1003">Cell membrane</keyword>
<dbReference type="STRING" id="83771.SAMN02910357_02374"/>
<feature type="active site" evidence="12">
    <location>
        <position position="145"/>
    </location>
</feature>
<dbReference type="CDD" id="cd07335">
    <property type="entry name" value="M48B_HtpX_like"/>
    <property type="match status" value="1"/>
</dbReference>
<dbReference type="PANTHER" id="PTHR43221">
    <property type="entry name" value="PROTEASE HTPX"/>
    <property type="match status" value="1"/>
</dbReference>
<gene>
    <name evidence="12" type="primary">htpX</name>
    <name evidence="14" type="ORF">SAMN02745213_01873</name>
</gene>
<evidence type="ECO:0000256" key="5">
    <source>
        <dbReference type="ARBA" id="ARBA00022692"/>
    </source>
</evidence>
<feature type="transmembrane region" description="Helical" evidence="12">
    <location>
        <begin position="200"/>
        <end position="224"/>
    </location>
</feature>
<keyword evidence="10 12" id="KW-0482">Metalloprotease</keyword>
<evidence type="ECO:0000256" key="9">
    <source>
        <dbReference type="ARBA" id="ARBA00022989"/>
    </source>
</evidence>
<dbReference type="InterPro" id="IPR050083">
    <property type="entry name" value="HtpX_protease"/>
</dbReference>
<keyword evidence="7 12" id="KW-0378">Hydrolase</keyword>
<dbReference type="EMBL" id="FUXX01000038">
    <property type="protein sequence ID" value="SKA66835.1"/>
    <property type="molecule type" value="Genomic_DNA"/>
</dbReference>
<feature type="binding site" evidence="12">
    <location>
        <position position="229"/>
    </location>
    <ligand>
        <name>Zn(2+)</name>
        <dbReference type="ChEBI" id="CHEBI:29105"/>
        <note>catalytic</note>
    </ligand>
</feature>
<keyword evidence="9 12" id="KW-1133">Transmembrane helix</keyword>
<dbReference type="GO" id="GO:0006508">
    <property type="term" value="P:proteolysis"/>
    <property type="evidence" value="ECO:0007669"/>
    <property type="project" value="UniProtKB-KW"/>
</dbReference>
<keyword evidence="8 12" id="KW-0862">Zinc</keyword>
<dbReference type="PANTHER" id="PTHR43221:SF1">
    <property type="entry name" value="PROTEASE HTPX"/>
    <property type="match status" value="1"/>
</dbReference>
<comment type="cofactor">
    <cofactor evidence="12">
        <name>Zn(2+)</name>
        <dbReference type="ChEBI" id="CHEBI:29105"/>
    </cofactor>
    <text evidence="12">Binds 1 zinc ion per subunit.</text>
</comment>
<keyword evidence="6 12" id="KW-0479">Metal-binding</keyword>
<dbReference type="Pfam" id="PF01435">
    <property type="entry name" value="Peptidase_M48"/>
    <property type="match status" value="1"/>
</dbReference>
<dbReference type="GO" id="GO:0008270">
    <property type="term" value="F:zinc ion binding"/>
    <property type="evidence" value="ECO:0007669"/>
    <property type="project" value="UniProtKB-UniRule"/>
</dbReference>
<accession>A0A1T4VPK9</accession>
<dbReference type="Proteomes" id="UP000242432">
    <property type="component" value="Unassembled WGS sequence"/>
</dbReference>
<keyword evidence="5 12" id="KW-0812">Transmembrane</keyword>
<feature type="transmembrane region" description="Helical" evidence="12">
    <location>
        <begin position="158"/>
        <end position="180"/>
    </location>
</feature>
<comment type="subcellular location">
    <subcellularLocation>
        <location evidence="1 12">Cell membrane</location>
        <topology evidence="1 12">Multi-pass membrane protein</topology>
    </subcellularLocation>
</comment>
<organism evidence="14 15">
    <name type="scientific">Succinivibrio dextrinosolvens DSM 3072</name>
    <dbReference type="NCBI Taxonomy" id="1123324"/>
    <lineage>
        <taxon>Bacteria</taxon>
        <taxon>Pseudomonadati</taxon>
        <taxon>Pseudomonadota</taxon>
        <taxon>Gammaproteobacteria</taxon>
        <taxon>Aeromonadales</taxon>
        <taxon>Succinivibrionaceae</taxon>
        <taxon>Succinivibrio</taxon>
    </lineage>
</organism>
<sequence length="300" mass="32817">MRILLYIAMQIAVLVLVSIVGSVLMNLFGIYVNPNDYISLLVMCAVFGCAGSLVSLMMSKFMCKKAYGVQVIDTPRNSQEAFLVNTVAMLCQKDGLKMPEVGIYNSPDPNAFATGASKDAALVAVSTGLLNSMSQEEVTGVLGHEISHIKNGDMVTMALLQGVLNTFVYFFSYIITFAIVNAQRGSNSDSDRSPSFGSSMMFYTINSVMQMVFGLLASMLLMWFSRYREYRADAGSAELNGKQCMISALEALKRGVQPQPNKEKSYMQALCINGPATLSELFMSHPPLDKRIAALRESSF</sequence>
<evidence type="ECO:0000256" key="11">
    <source>
        <dbReference type="ARBA" id="ARBA00023136"/>
    </source>
</evidence>
<evidence type="ECO:0000256" key="3">
    <source>
        <dbReference type="ARBA" id="ARBA00022475"/>
    </source>
</evidence>